<dbReference type="Pfam" id="PF00561">
    <property type="entry name" value="Abhydrolase_1"/>
    <property type="match status" value="1"/>
</dbReference>
<keyword evidence="3" id="KW-0378">Hydrolase</keyword>
<reference evidence="2 4" key="1">
    <citation type="submission" date="2018-02" db="EMBL/GenBank/DDBJ databases">
        <title>Reclassifiation of [Polyangium] brachysporum DSM 7029 as Guopingzhaonella breviflexa gen. nov., sp. nov., a member of the family Comamonadaceae.</title>
        <authorList>
            <person name="Tang B."/>
        </authorList>
    </citation>
    <scope>NUCLEOTIDE SEQUENCE [LARGE SCALE GENOMIC DNA]</scope>
    <source>
        <strain evidence="2 4">DSM 15344</strain>
    </source>
</reference>
<sequence length="287" mass="31760">MNEICTQFGTERHLCGTLTLPGATPPAPVGVLLFNAGVIHRIGPHRINVKLARHLASLGIASLRFDLSGQGDSRASSSPAPYREQAVADLRAAMDQFERMTGVQRFAVFGICSGADHGWACAQQDERLVGLFMLDGYAYPTRKTRWLLYQRKFEERGWRSSLGWAVQRAADLPARLLGRSDAPDTSDGRETPPAADFARATQALVDRGVDIVMLYSGSLLNTYNYPEQFQDVFGDHPFAQRIRCEFRPDIDHTVTPLAAQHETLRLVGDWARALASRVQALPQRNAA</sequence>
<dbReference type="GO" id="GO:0016787">
    <property type="term" value="F:hydrolase activity"/>
    <property type="evidence" value="ECO:0007669"/>
    <property type="project" value="UniProtKB-KW"/>
</dbReference>
<dbReference type="OrthoDB" id="5379975at2"/>
<evidence type="ECO:0000259" key="1">
    <source>
        <dbReference type="Pfam" id="PF00561"/>
    </source>
</evidence>
<dbReference type="InterPro" id="IPR029058">
    <property type="entry name" value="AB_hydrolase_fold"/>
</dbReference>
<dbReference type="EMBL" id="PSNY01000014">
    <property type="protein sequence ID" value="PPE69151.1"/>
    <property type="molecule type" value="Genomic_DNA"/>
</dbReference>
<dbReference type="Gene3D" id="3.40.50.1820">
    <property type="entry name" value="alpha/beta hydrolase"/>
    <property type="match status" value="1"/>
</dbReference>
<accession>A0A2S5T2A6</accession>
<dbReference type="RefSeq" id="WP_104358105.1">
    <property type="nucleotide sequence ID" value="NZ_CP064338.1"/>
</dbReference>
<dbReference type="AlphaFoldDB" id="A0A2S5T2A6"/>
<dbReference type="SUPFAM" id="SSF53474">
    <property type="entry name" value="alpha/beta-Hydrolases"/>
    <property type="match status" value="1"/>
</dbReference>
<dbReference type="Proteomes" id="UP000239406">
    <property type="component" value="Unassembled WGS sequence"/>
</dbReference>
<evidence type="ECO:0000313" key="2">
    <source>
        <dbReference type="EMBL" id="PPE69151.1"/>
    </source>
</evidence>
<evidence type="ECO:0000313" key="4">
    <source>
        <dbReference type="Proteomes" id="UP000239406"/>
    </source>
</evidence>
<comment type="caution">
    <text evidence="2">The sequence shown here is derived from an EMBL/GenBank/DDBJ whole genome shotgun (WGS) entry which is preliminary data.</text>
</comment>
<proteinExistence type="predicted"/>
<protein>
    <submittedName>
        <fullName evidence="3">Alpha/beta hydrolase family protein</fullName>
    </submittedName>
</protein>
<reference evidence="3 5" key="2">
    <citation type="submission" date="2019-03" db="EMBL/GenBank/DDBJ databases">
        <title>Genomic Encyclopedia of Type Strains, Phase IV (KMG-IV): sequencing the most valuable type-strain genomes for metagenomic binning, comparative biology and taxonomic classification.</title>
        <authorList>
            <person name="Goeker M."/>
        </authorList>
    </citation>
    <scope>NUCLEOTIDE SEQUENCE [LARGE SCALE GENOMIC DNA]</scope>
    <source>
        <strain evidence="3 5">DSM 15264</strain>
    </source>
</reference>
<feature type="domain" description="AB hydrolase-1" evidence="1">
    <location>
        <begin position="48"/>
        <end position="136"/>
    </location>
</feature>
<dbReference type="EMBL" id="SLXF01000001">
    <property type="protein sequence ID" value="TCP09693.1"/>
    <property type="molecule type" value="Genomic_DNA"/>
</dbReference>
<gene>
    <name evidence="2" type="ORF">C1702_12800</name>
    <name evidence="3" type="ORF">EV676_101269</name>
</gene>
<dbReference type="InterPro" id="IPR000073">
    <property type="entry name" value="AB_hydrolase_1"/>
</dbReference>
<organism evidence="2 4">
    <name type="scientific">Caldimonas thermodepolymerans</name>
    <dbReference type="NCBI Taxonomy" id="215580"/>
    <lineage>
        <taxon>Bacteria</taxon>
        <taxon>Pseudomonadati</taxon>
        <taxon>Pseudomonadota</taxon>
        <taxon>Betaproteobacteria</taxon>
        <taxon>Burkholderiales</taxon>
        <taxon>Sphaerotilaceae</taxon>
        <taxon>Caldimonas</taxon>
    </lineage>
</organism>
<keyword evidence="4" id="KW-1185">Reference proteome</keyword>
<evidence type="ECO:0000313" key="5">
    <source>
        <dbReference type="Proteomes" id="UP000294772"/>
    </source>
</evidence>
<dbReference type="Proteomes" id="UP000294772">
    <property type="component" value="Unassembled WGS sequence"/>
</dbReference>
<evidence type="ECO:0000313" key="3">
    <source>
        <dbReference type="EMBL" id="TCP09693.1"/>
    </source>
</evidence>
<name>A0A2S5T2A6_9BURK</name>